<proteinExistence type="predicted"/>
<accession>A0A6V7VMT9</accession>
<evidence type="ECO:0000313" key="2">
    <source>
        <dbReference type="EMBL" id="CAD2175728.1"/>
    </source>
</evidence>
<comment type="caution">
    <text evidence="2">The sequence shown here is derived from an EMBL/GenBank/DDBJ whole genome shotgun (WGS) entry which is preliminary data.</text>
</comment>
<dbReference type="Proteomes" id="UP000580250">
    <property type="component" value="Unassembled WGS sequence"/>
</dbReference>
<dbReference type="EMBL" id="CAJEWN010000260">
    <property type="protein sequence ID" value="CAD2175728.1"/>
    <property type="molecule type" value="Genomic_DNA"/>
</dbReference>
<sequence length="140" mass="16204">MKIYNLIILNFYFLQLISLLFGMHPGEGTSGSQPEWLNLGEDSGIQQPLGEDEFTQLREQILPLLKKVGDHEKLEGIVPRVIKNPTRRKEITNVRIQYYNLVYAYLELLANTNEIIASKFLWLTNLHQNMVINIVEHIAI</sequence>
<organism evidence="2 3">
    <name type="scientific">Meloidogyne enterolobii</name>
    <name type="common">Root-knot nematode worm</name>
    <name type="synonym">Meloidogyne mayaguensis</name>
    <dbReference type="NCBI Taxonomy" id="390850"/>
    <lineage>
        <taxon>Eukaryota</taxon>
        <taxon>Metazoa</taxon>
        <taxon>Ecdysozoa</taxon>
        <taxon>Nematoda</taxon>
        <taxon>Chromadorea</taxon>
        <taxon>Rhabditida</taxon>
        <taxon>Tylenchina</taxon>
        <taxon>Tylenchomorpha</taxon>
        <taxon>Tylenchoidea</taxon>
        <taxon>Meloidogynidae</taxon>
        <taxon>Meloidogyninae</taxon>
        <taxon>Meloidogyne</taxon>
    </lineage>
</organism>
<name>A0A6V7VMT9_MELEN</name>
<keyword evidence="1" id="KW-0732">Signal</keyword>
<gene>
    <name evidence="2" type="ORF">MENT_LOCUS27470</name>
</gene>
<reference evidence="2 3" key="1">
    <citation type="submission" date="2020-08" db="EMBL/GenBank/DDBJ databases">
        <authorList>
            <person name="Koutsovoulos G."/>
            <person name="Danchin GJ E."/>
        </authorList>
    </citation>
    <scope>NUCLEOTIDE SEQUENCE [LARGE SCALE GENOMIC DNA]</scope>
</reference>
<feature type="chain" id="PRO_5027802123" evidence="1">
    <location>
        <begin position="29"/>
        <end position="140"/>
    </location>
</feature>
<feature type="signal peptide" evidence="1">
    <location>
        <begin position="1"/>
        <end position="28"/>
    </location>
</feature>
<evidence type="ECO:0000313" key="3">
    <source>
        <dbReference type="Proteomes" id="UP000580250"/>
    </source>
</evidence>
<evidence type="ECO:0000256" key="1">
    <source>
        <dbReference type="SAM" id="SignalP"/>
    </source>
</evidence>
<dbReference type="AlphaFoldDB" id="A0A6V7VMT9"/>
<protein>
    <submittedName>
        <fullName evidence="2">Uncharacterized protein</fullName>
    </submittedName>
</protein>